<name>A0ACB7SH87_HYAAI</name>
<proteinExistence type="predicted"/>
<reference evidence="1" key="1">
    <citation type="submission" date="2020-05" db="EMBL/GenBank/DDBJ databases">
        <title>Large-scale comparative analyses of tick genomes elucidate their genetic diversity and vector capacities.</title>
        <authorList>
            <person name="Jia N."/>
            <person name="Wang J."/>
            <person name="Shi W."/>
            <person name="Du L."/>
            <person name="Sun Y."/>
            <person name="Zhan W."/>
            <person name="Jiang J."/>
            <person name="Wang Q."/>
            <person name="Zhang B."/>
            <person name="Ji P."/>
            <person name="Sakyi L.B."/>
            <person name="Cui X."/>
            <person name="Yuan T."/>
            <person name="Jiang B."/>
            <person name="Yang W."/>
            <person name="Lam T.T.-Y."/>
            <person name="Chang Q."/>
            <person name="Ding S."/>
            <person name="Wang X."/>
            <person name="Zhu J."/>
            <person name="Ruan X."/>
            <person name="Zhao L."/>
            <person name="Wei J."/>
            <person name="Que T."/>
            <person name="Du C."/>
            <person name="Cheng J."/>
            <person name="Dai P."/>
            <person name="Han X."/>
            <person name="Huang E."/>
            <person name="Gao Y."/>
            <person name="Liu J."/>
            <person name="Shao H."/>
            <person name="Ye R."/>
            <person name="Li L."/>
            <person name="Wei W."/>
            <person name="Wang X."/>
            <person name="Wang C."/>
            <person name="Yang T."/>
            <person name="Huo Q."/>
            <person name="Li W."/>
            <person name="Guo W."/>
            <person name="Chen H."/>
            <person name="Zhou L."/>
            <person name="Ni X."/>
            <person name="Tian J."/>
            <person name="Zhou Y."/>
            <person name="Sheng Y."/>
            <person name="Liu T."/>
            <person name="Pan Y."/>
            <person name="Xia L."/>
            <person name="Li J."/>
            <person name="Zhao F."/>
            <person name="Cao W."/>
        </authorList>
    </citation>
    <scope>NUCLEOTIDE SEQUENCE</scope>
    <source>
        <strain evidence="1">Hyas-2018</strain>
    </source>
</reference>
<accession>A0ACB7SH87</accession>
<dbReference type="Proteomes" id="UP000821845">
    <property type="component" value="Chromosome 4"/>
</dbReference>
<organism evidence="1 2">
    <name type="scientific">Hyalomma asiaticum</name>
    <name type="common">Tick</name>
    <dbReference type="NCBI Taxonomy" id="266040"/>
    <lineage>
        <taxon>Eukaryota</taxon>
        <taxon>Metazoa</taxon>
        <taxon>Ecdysozoa</taxon>
        <taxon>Arthropoda</taxon>
        <taxon>Chelicerata</taxon>
        <taxon>Arachnida</taxon>
        <taxon>Acari</taxon>
        <taxon>Parasitiformes</taxon>
        <taxon>Ixodida</taxon>
        <taxon>Ixodoidea</taxon>
        <taxon>Ixodidae</taxon>
        <taxon>Hyalomminae</taxon>
        <taxon>Hyalomma</taxon>
    </lineage>
</organism>
<sequence>MLDVRSALSGLEKMLKTGIVAALSTSNVHSSSSFFSSGNIIVSGKPSSMSSTSAAASSKRSAAATVNSAQQLLRELCTSTKPFLPTPDMAAISLVAGYISRIVTKKIECGRCVSLVTKAKGSSTGALDGLIAHQDRGGLCYPTPELVRLLHALKRFVDIMLSDRASLHKPMETCLAASVEVIVTLPVLLCDRCDQSQRRRLMELVCKKFMKPLFTNHAVDFTDKKTVARLYQNKPLSRKCLKL</sequence>
<evidence type="ECO:0000313" key="2">
    <source>
        <dbReference type="Proteomes" id="UP000821845"/>
    </source>
</evidence>
<keyword evidence="2" id="KW-1185">Reference proteome</keyword>
<protein>
    <submittedName>
        <fullName evidence="1">Uncharacterized protein</fullName>
    </submittedName>
</protein>
<comment type="caution">
    <text evidence="1">The sequence shown here is derived from an EMBL/GenBank/DDBJ whole genome shotgun (WGS) entry which is preliminary data.</text>
</comment>
<dbReference type="EMBL" id="CM023484">
    <property type="protein sequence ID" value="KAH6933432.1"/>
    <property type="molecule type" value="Genomic_DNA"/>
</dbReference>
<gene>
    <name evidence="1" type="ORF">HPB50_014810</name>
</gene>
<evidence type="ECO:0000313" key="1">
    <source>
        <dbReference type="EMBL" id="KAH6933432.1"/>
    </source>
</evidence>